<feature type="region of interest" description="Disordered" evidence="1">
    <location>
        <begin position="571"/>
        <end position="594"/>
    </location>
</feature>
<reference evidence="3" key="1">
    <citation type="submission" date="2016-05" db="EMBL/GenBank/DDBJ databases">
        <title>Comparative genomics of biotechnologically important yeasts.</title>
        <authorList>
            <consortium name="DOE Joint Genome Institute"/>
            <person name="Riley R."/>
            <person name="Haridas S."/>
            <person name="Wolfe K.H."/>
            <person name="Lopes M.R."/>
            <person name="Hittinger C.T."/>
            <person name="Goker M."/>
            <person name="Salamov A."/>
            <person name="Wisecaver J."/>
            <person name="Long T.M."/>
            <person name="Aerts A.L."/>
            <person name="Barry K."/>
            <person name="Choi C."/>
            <person name="Clum A."/>
            <person name="Coughlan A.Y."/>
            <person name="Deshpande S."/>
            <person name="Douglass A.P."/>
            <person name="Hanson S.J."/>
            <person name="Klenk H.-P."/>
            <person name="Labutti K."/>
            <person name="Lapidus A."/>
            <person name="Lindquist E."/>
            <person name="Lipzen A."/>
            <person name="Meier-Kolthoff J.P."/>
            <person name="Ohm R.A."/>
            <person name="Otillar R.P."/>
            <person name="Pangilinan J."/>
            <person name="Peng Y."/>
            <person name="Rokas A."/>
            <person name="Rosa C.A."/>
            <person name="Scheuner C."/>
            <person name="Sibirny A.A."/>
            <person name="Slot J.C."/>
            <person name="Stielow J.B."/>
            <person name="Sun H."/>
            <person name="Kurtzman C.P."/>
            <person name="Blackwell M."/>
            <person name="Grigoriev I.V."/>
            <person name="Jeffries T.W."/>
        </authorList>
    </citation>
    <scope>NUCLEOTIDE SEQUENCE [LARGE SCALE GENOMIC DNA]</scope>
    <source>
        <strain evidence="3">NRRL Y-17324</strain>
    </source>
</reference>
<sequence>MDFEQQLEKAEKLSEPSLVGASLRSADDSAHNNYIHPEKYKSKKPSKPKKGSKKSIAASLDDLISEGALLGSEEDFEKFLDDEGHVKDNAKYTQQAKPELDEQALKEKESSEQVLATKDAVPESPLKYESHAADPVVEAKPSLDPNPLKSKASAFYKQEDYSTPNLSEYQLEHQIKDHHDLLSSIQSYDPHKLPKSVDGLSINDSKQAEKSASSVSSKSVDRDASEPAATTLSTSDSIHTPYFHTERARSRSRSANPSRKDERSRSRSAVKPHLARGDSYKNTHVDEPSKYELPADLARATDFNEEEEEDDGDRRTRQSKPTMGESIAKAEAEAVASGQYKEKAFKLDESFARDTSLVTTGDYTNFNVDNPSNEFKASDRLYATRSESSTNYLRSISRSRSRARPIDHSHENEKNDANPEELVREGALVTDDPYTTIDHLDTMVEEVLHPRSEELKKSTSEQKKNVNFETREPIKLNDKEDASSSEKKSKAVKEDKKDDSDTNAELNEIEIPKEAVPEDKSEGSGPTITAADIKVKSEDLPEEEDVVLNEPEIEEVKKEDITDLAAEKIKESEVEPTKEVKGSEAATAAATAATASDDFDDLDVSPEELRKHLESQPIYLYTSLAGGMQIVPRTNRLVTILQANGIKFEYRDLGTDEEAKKIWRRQAAGKPLPGIVRGDDFIGNFKDIDEANEEYKLRELLYETL</sequence>
<evidence type="ECO:0000313" key="2">
    <source>
        <dbReference type="EMBL" id="ODV81797.1"/>
    </source>
</evidence>
<dbReference type="EMBL" id="KV453909">
    <property type="protein sequence ID" value="ODV81797.1"/>
    <property type="molecule type" value="Genomic_DNA"/>
</dbReference>
<feature type="compositionally biased region" description="Basic and acidic residues" evidence="1">
    <location>
        <begin position="404"/>
        <end position="424"/>
    </location>
</feature>
<dbReference type="InterPro" id="IPR036249">
    <property type="entry name" value="Thioredoxin-like_sf"/>
</dbReference>
<protein>
    <submittedName>
        <fullName evidence="2">Uncharacterized protein</fullName>
    </submittedName>
</protein>
<evidence type="ECO:0000313" key="3">
    <source>
        <dbReference type="Proteomes" id="UP000094285"/>
    </source>
</evidence>
<feature type="compositionally biased region" description="Basic and acidic residues" evidence="1">
    <location>
        <begin position="510"/>
        <end position="522"/>
    </location>
</feature>
<gene>
    <name evidence="2" type="ORF">CANTADRAFT_43715</name>
</gene>
<dbReference type="SUPFAM" id="SSF52833">
    <property type="entry name" value="Thioredoxin-like"/>
    <property type="match status" value="1"/>
</dbReference>
<name>A0A1E4SQS6_9ASCO</name>
<feature type="compositionally biased region" description="Basic and acidic residues" evidence="1">
    <location>
        <begin position="571"/>
        <end position="582"/>
    </location>
</feature>
<dbReference type="PROSITE" id="PS51354">
    <property type="entry name" value="GLUTAREDOXIN_2"/>
    <property type="match status" value="1"/>
</dbReference>
<feature type="compositionally biased region" description="Basic and acidic residues" evidence="1">
    <location>
        <begin position="1"/>
        <end position="14"/>
    </location>
</feature>
<dbReference type="OrthoDB" id="9932926at2759"/>
<dbReference type="Pfam" id="PF04908">
    <property type="entry name" value="SH3BGR"/>
    <property type="match status" value="1"/>
</dbReference>
<dbReference type="AlphaFoldDB" id="A0A1E4SQS6"/>
<feature type="compositionally biased region" description="Basic residues" evidence="1">
    <location>
        <begin position="41"/>
        <end position="53"/>
    </location>
</feature>
<dbReference type="InterPro" id="IPR006993">
    <property type="entry name" value="Glut_rich_SH3-bd"/>
</dbReference>
<feature type="region of interest" description="Disordered" evidence="1">
    <location>
        <begin position="95"/>
        <end position="156"/>
    </location>
</feature>
<feature type="compositionally biased region" description="Basic and acidic residues" evidence="1">
    <location>
        <begin position="275"/>
        <end position="290"/>
    </location>
</feature>
<feature type="compositionally biased region" description="Basic and acidic residues" evidence="1">
    <location>
        <begin position="98"/>
        <end position="111"/>
    </location>
</feature>
<feature type="compositionally biased region" description="Basic and acidic residues" evidence="1">
    <location>
        <begin position="25"/>
        <end position="40"/>
    </location>
</feature>
<feature type="compositionally biased region" description="Basic and acidic residues" evidence="1">
    <location>
        <begin position="438"/>
        <end position="500"/>
    </location>
</feature>
<dbReference type="GeneID" id="30983135"/>
<feature type="region of interest" description="Disordered" evidence="1">
    <location>
        <begin position="182"/>
        <end position="331"/>
    </location>
</feature>
<feature type="compositionally biased region" description="Low complexity" evidence="1">
    <location>
        <begin position="585"/>
        <end position="594"/>
    </location>
</feature>
<dbReference type="RefSeq" id="XP_020066919.1">
    <property type="nucleotide sequence ID" value="XM_020208999.1"/>
</dbReference>
<proteinExistence type="predicted"/>
<evidence type="ECO:0000256" key="1">
    <source>
        <dbReference type="SAM" id="MobiDB-lite"/>
    </source>
</evidence>
<feature type="compositionally biased region" description="Polar residues" evidence="1">
    <location>
        <begin position="228"/>
        <end position="238"/>
    </location>
</feature>
<dbReference type="STRING" id="984487.A0A1E4SQS6"/>
<dbReference type="Proteomes" id="UP000094285">
    <property type="component" value="Unassembled WGS sequence"/>
</dbReference>
<accession>A0A1E4SQS6</accession>
<keyword evidence="3" id="KW-1185">Reference proteome</keyword>
<feature type="region of interest" description="Disordered" evidence="1">
    <location>
        <begin position="379"/>
        <end position="547"/>
    </location>
</feature>
<organism evidence="2 3">
    <name type="scientific">Suhomyces tanzawaensis NRRL Y-17324</name>
    <dbReference type="NCBI Taxonomy" id="984487"/>
    <lineage>
        <taxon>Eukaryota</taxon>
        <taxon>Fungi</taxon>
        <taxon>Dikarya</taxon>
        <taxon>Ascomycota</taxon>
        <taxon>Saccharomycotina</taxon>
        <taxon>Pichiomycetes</taxon>
        <taxon>Debaryomycetaceae</taxon>
        <taxon>Suhomyces</taxon>
    </lineage>
</organism>
<feature type="region of interest" description="Disordered" evidence="1">
    <location>
        <begin position="1"/>
        <end position="56"/>
    </location>
</feature>
<dbReference type="Gene3D" id="3.40.30.10">
    <property type="entry name" value="Glutaredoxin"/>
    <property type="match status" value="1"/>
</dbReference>